<proteinExistence type="predicted"/>
<dbReference type="InterPro" id="IPR033992">
    <property type="entry name" value="NKR-like_CTLD"/>
</dbReference>
<evidence type="ECO:0000256" key="1">
    <source>
        <dbReference type="ARBA" id="ARBA00004167"/>
    </source>
</evidence>
<evidence type="ECO:0000256" key="4">
    <source>
        <dbReference type="SAM" id="Phobius"/>
    </source>
</evidence>
<evidence type="ECO:0000313" key="7">
    <source>
        <dbReference type="Proteomes" id="UP000694727"/>
    </source>
</evidence>
<evidence type="ECO:0000313" key="6">
    <source>
        <dbReference type="Ensembl" id="ENSSSCP00025020632.1"/>
    </source>
</evidence>
<feature type="domain" description="C-type lectin" evidence="5">
    <location>
        <begin position="311"/>
        <end position="416"/>
    </location>
</feature>
<feature type="region of interest" description="Disordered" evidence="3">
    <location>
        <begin position="1"/>
        <end position="137"/>
    </location>
</feature>
<evidence type="ECO:0000256" key="3">
    <source>
        <dbReference type="SAM" id="MobiDB-lite"/>
    </source>
</evidence>
<keyword evidence="4" id="KW-0812">Transmembrane</keyword>
<dbReference type="Proteomes" id="UP000694727">
    <property type="component" value="Unplaced"/>
</dbReference>
<evidence type="ECO:0000259" key="5">
    <source>
        <dbReference type="PROSITE" id="PS50041"/>
    </source>
</evidence>
<dbReference type="Pfam" id="PF00059">
    <property type="entry name" value="Lectin_C"/>
    <property type="match status" value="1"/>
</dbReference>
<dbReference type="InterPro" id="IPR043318">
    <property type="entry name" value="KLRG2"/>
</dbReference>
<dbReference type="InterPro" id="IPR001304">
    <property type="entry name" value="C-type_lectin-like"/>
</dbReference>
<evidence type="ECO:0000256" key="2">
    <source>
        <dbReference type="ARBA" id="ARBA00022734"/>
    </source>
</evidence>
<dbReference type="Ensembl" id="ENSSSCT00025048154.1">
    <property type="protein sequence ID" value="ENSSSCP00025020632.1"/>
    <property type="gene ID" value="ENSSSCG00025035315.1"/>
</dbReference>
<dbReference type="SMART" id="SM00034">
    <property type="entry name" value="CLECT"/>
    <property type="match status" value="1"/>
</dbReference>
<dbReference type="SUPFAM" id="SSF56436">
    <property type="entry name" value="C-type lectin-like"/>
    <property type="match status" value="1"/>
</dbReference>
<organism evidence="6 7">
    <name type="scientific">Sus scrofa</name>
    <name type="common">Pig</name>
    <dbReference type="NCBI Taxonomy" id="9823"/>
    <lineage>
        <taxon>Eukaryota</taxon>
        <taxon>Metazoa</taxon>
        <taxon>Chordata</taxon>
        <taxon>Craniata</taxon>
        <taxon>Vertebrata</taxon>
        <taxon>Euteleostomi</taxon>
        <taxon>Mammalia</taxon>
        <taxon>Eutheria</taxon>
        <taxon>Laurasiatheria</taxon>
        <taxon>Artiodactyla</taxon>
        <taxon>Suina</taxon>
        <taxon>Suidae</taxon>
        <taxon>Sus</taxon>
    </lineage>
</organism>
<dbReference type="PANTHER" id="PTHR47606">
    <property type="entry name" value="KILLER CELL LECTIN-LIKE RECEPTOR SUBFAMILY G MEMBER 2"/>
    <property type="match status" value="1"/>
</dbReference>
<dbReference type="CDD" id="cd03593">
    <property type="entry name" value="CLECT_NK_receptors_like"/>
    <property type="match status" value="1"/>
</dbReference>
<reference evidence="6" key="1">
    <citation type="submission" date="2025-08" db="UniProtKB">
        <authorList>
            <consortium name="Ensembl"/>
        </authorList>
    </citation>
    <scope>IDENTIFICATION</scope>
</reference>
<comment type="subcellular location">
    <subcellularLocation>
        <location evidence="1">Membrane</location>
        <topology evidence="1">Single-pass membrane protein</topology>
    </subcellularLocation>
</comment>
<name>A0A8D0S218_PIG</name>
<feature type="compositionally biased region" description="Basic and acidic residues" evidence="3">
    <location>
        <begin position="29"/>
        <end position="41"/>
    </location>
</feature>
<dbReference type="PANTHER" id="PTHR47606:SF1">
    <property type="entry name" value="KILLER CELL LECTIN-LIKE RECEPTOR SUBFAMILY G MEMBER 2"/>
    <property type="match status" value="1"/>
</dbReference>
<dbReference type="Gene3D" id="3.10.100.10">
    <property type="entry name" value="Mannose-Binding Protein A, subunit A"/>
    <property type="match status" value="1"/>
</dbReference>
<keyword evidence="4" id="KW-0472">Membrane</keyword>
<feature type="transmembrane region" description="Helical" evidence="4">
    <location>
        <begin position="274"/>
        <end position="294"/>
    </location>
</feature>
<dbReference type="AlphaFoldDB" id="A0A8D0S218"/>
<accession>A0A8D0S218</accession>
<dbReference type="GO" id="GO:0030246">
    <property type="term" value="F:carbohydrate binding"/>
    <property type="evidence" value="ECO:0007669"/>
    <property type="project" value="UniProtKB-KW"/>
</dbReference>
<keyword evidence="2" id="KW-0430">Lectin</keyword>
<dbReference type="PROSITE" id="PS50041">
    <property type="entry name" value="C_TYPE_LECTIN_2"/>
    <property type="match status" value="1"/>
</dbReference>
<dbReference type="GO" id="GO:0016020">
    <property type="term" value="C:membrane"/>
    <property type="evidence" value="ECO:0007669"/>
    <property type="project" value="UniProtKB-SubCell"/>
</dbReference>
<keyword evidence="4" id="KW-1133">Transmembrane helix</keyword>
<protein>
    <recommendedName>
        <fullName evidence="5">C-type lectin domain-containing protein</fullName>
    </recommendedName>
</protein>
<dbReference type="InterPro" id="IPR016187">
    <property type="entry name" value="CTDL_fold"/>
</dbReference>
<dbReference type="InterPro" id="IPR016186">
    <property type="entry name" value="C-type_lectin-like/link_sf"/>
</dbReference>
<sequence length="420" mass="44627">MEGSGEASGGDQTRTQLPMEPLESQVPKLEPKQVLAEERQPESPGSSPSLASAVKEAAGASQDLSSGKKLPSPRPAPLKLLPLSLGYGAFRRQASSGSEPPSPGPAATEQYRDGETPGAELAPRATPGEPAPGSWAPMELQVDVRVKPVGTAGGSRAPSPAPSTRFLTVPVPESPAFSRHASPAQLLLRQTPSPGSTWGRGVPLAVGRAERGLDGEGWASHPEGRAESPVSPTCRCRCKEDAVLLPRAEVDGDKKLSRVIKLIGLPMYMKSLRWALAVMALLLALSAVAIVALASKAGARCRPCPRGWVWSDDHCYYFSAELQAWEASRAFCSAQHATLPLLNHTQGFLSRYPVTKYSWVGARRGPRGWHWIDGTPLLPQLLPEENQDEPDLDCGGLEGGKLVASGCDSPRPWVCAKGTK</sequence>